<dbReference type="SUPFAM" id="SSF55816">
    <property type="entry name" value="5'-nucleotidase (syn. UDP-sugar hydrolase), C-terminal domain"/>
    <property type="match status" value="1"/>
</dbReference>
<dbReference type="PANTHER" id="PTHR11575:SF24">
    <property type="entry name" value="5'-NUCLEOTIDASE"/>
    <property type="match status" value="1"/>
</dbReference>
<dbReference type="InterPro" id="IPR004843">
    <property type="entry name" value="Calcineurin-like_PHP"/>
</dbReference>
<evidence type="ECO:0000313" key="5">
    <source>
        <dbReference type="Proteomes" id="UP000766550"/>
    </source>
</evidence>
<dbReference type="InterPro" id="IPR006179">
    <property type="entry name" value="5_nucleotidase/apyrase"/>
</dbReference>
<dbReference type="GO" id="GO:0009166">
    <property type="term" value="P:nucleotide catabolic process"/>
    <property type="evidence" value="ECO:0007669"/>
    <property type="project" value="InterPro"/>
</dbReference>
<gene>
    <name evidence="4" type="ORF">KTS45_00800</name>
</gene>
<dbReference type="Gene3D" id="3.90.780.10">
    <property type="entry name" value="5'-Nucleotidase, C-terminal domain"/>
    <property type="match status" value="1"/>
</dbReference>
<organism evidence="4 5">
    <name type="scientific">Haloarcula limicola</name>
    <dbReference type="NCBI Taxonomy" id="1429915"/>
    <lineage>
        <taxon>Archaea</taxon>
        <taxon>Methanobacteriati</taxon>
        <taxon>Methanobacteriota</taxon>
        <taxon>Stenosarchaea group</taxon>
        <taxon>Halobacteria</taxon>
        <taxon>Halobacteriales</taxon>
        <taxon>Haloarculaceae</taxon>
        <taxon>Haloarcula</taxon>
    </lineage>
</organism>
<name>A0A8J7Y207_9EURY</name>
<proteinExistence type="predicted"/>
<evidence type="ECO:0000259" key="3">
    <source>
        <dbReference type="Pfam" id="PF02872"/>
    </source>
</evidence>
<accession>A0A8J7Y207</accession>
<evidence type="ECO:0000259" key="2">
    <source>
        <dbReference type="Pfam" id="PF00149"/>
    </source>
</evidence>
<dbReference type="GO" id="GO:0016787">
    <property type="term" value="F:hydrolase activity"/>
    <property type="evidence" value="ECO:0007669"/>
    <property type="project" value="InterPro"/>
</dbReference>
<keyword evidence="5" id="KW-1185">Reference proteome</keyword>
<dbReference type="AlphaFoldDB" id="A0A8J7Y207"/>
<protein>
    <submittedName>
        <fullName evidence="4">5'-nucleotidase C-terminal domain-containing protein</fullName>
    </submittedName>
</protein>
<evidence type="ECO:0000313" key="4">
    <source>
        <dbReference type="EMBL" id="MBV0922727.1"/>
    </source>
</evidence>
<dbReference type="PANTHER" id="PTHR11575">
    <property type="entry name" value="5'-NUCLEOTIDASE-RELATED"/>
    <property type="match status" value="1"/>
</dbReference>
<evidence type="ECO:0000256" key="1">
    <source>
        <dbReference type="ARBA" id="ARBA00022729"/>
    </source>
</evidence>
<dbReference type="OrthoDB" id="21342at2157"/>
<dbReference type="RefSeq" id="WP_162315903.1">
    <property type="nucleotide sequence ID" value="NZ_JAHQXF010000001.1"/>
</dbReference>
<dbReference type="InterPro" id="IPR036907">
    <property type="entry name" value="5'-Nucleotdase_C_sf"/>
</dbReference>
<dbReference type="SUPFAM" id="SSF56300">
    <property type="entry name" value="Metallo-dependent phosphatases"/>
    <property type="match status" value="1"/>
</dbReference>
<dbReference type="EMBL" id="JAHQXF010000001">
    <property type="protein sequence ID" value="MBV0922727.1"/>
    <property type="molecule type" value="Genomic_DNA"/>
</dbReference>
<dbReference type="CDD" id="cd00845">
    <property type="entry name" value="MPP_UshA_N_like"/>
    <property type="match status" value="1"/>
</dbReference>
<reference evidence="4 5" key="1">
    <citation type="submission" date="2021-06" db="EMBL/GenBank/DDBJ databases">
        <title>New haloarchaea isolates fom saline soil.</title>
        <authorList>
            <person name="Duran-Viseras A."/>
            <person name="Sanchez-Porro C.S."/>
            <person name="Ventosa A."/>
        </authorList>
    </citation>
    <scope>NUCLEOTIDE SEQUENCE [LARGE SCALE GENOMIC DNA]</scope>
    <source>
        <strain evidence="4 5">JCM 183640</strain>
    </source>
</reference>
<dbReference type="InterPro" id="IPR029052">
    <property type="entry name" value="Metallo-depent_PP-like"/>
</dbReference>
<comment type="caution">
    <text evidence="4">The sequence shown here is derived from an EMBL/GenBank/DDBJ whole genome shotgun (WGS) entry which is preliminary data.</text>
</comment>
<keyword evidence="1" id="KW-0732">Signal</keyword>
<dbReference type="Pfam" id="PF02872">
    <property type="entry name" value="5_nucleotid_C"/>
    <property type="match status" value="1"/>
</dbReference>
<feature type="domain" description="Calcineurin-like phosphoesterase" evidence="2">
    <location>
        <begin position="4"/>
        <end position="199"/>
    </location>
</feature>
<dbReference type="Gene3D" id="3.60.21.10">
    <property type="match status" value="1"/>
</dbReference>
<feature type="domain" description="5'-Nucleotidase C-terminal" evidence="3">
    <location>
        <begin position="262"/>
        <end position="417"/>
    </location>
</feature>
<dbReference type="PRINTS" id="PR01607">
    <property type="entry name" value="APYRASEFAMLY"/>
</dbReference>
<sequence>MGPRLLHYSDVESAHDDPDRIGRLAGTLTSLNDAETLLVGSGDNTAPGVLSMVTEGRQSLDFFAAVEPDFETFGNHDFDHGLAATREVVERSPQTWLTANVRRDGDRFLADETESRALREVVGTTVGFVGVTNTATGAANPSADPLAFTDPFAAVADAAAALRARGADLVVVVSHLGRDDDELARRCDVDVILGGHVHERRIDRIDDTLLTRPGSNGHAVVDVDLGGARPTAEFRAVEDGEPMERVASAIEGRLAETGLNEVVARVEEPISREQTDAYGGESRIGNVVADAYRWATGADVGLQNGGGIRRDESPLAGDVTVADLVSVVPFEEPVVVAEVTGAELRSICREASGRVVDHGDADWWHAHVSGLELVWDRETQSVERLRVGGEPVVDAETYTLATSEYLLHTTVEFPTLTESHRVAAYDLQYEVLADYARSEGIDASVTGRVVRR</sequence>
<dbReference type="InterPro" id="IPR008334">
    <property type="entry name" value="5'-Nucleotdase_C"/>
</dbReference>
<dbReference type="Proteomes" id="UP000766550">
    <property type="component" value="Unassembled WGS sequence"/>
</dbReference>
<dbReference type="Pfam" id="PF00149">
    <property type="entry name" value="Metallophos"/>
    <property type="match status" value="1"/>
</dbReference>